<dbReference type="Proteomes" id="UP000784294">
    <property type="component" value="Unassembled WGS sequence"/>
</dbReference>
<dbReference type="AlphaFoldDB" id="A0A3S5ABZ0"/>
<accession>A0A3S5ABZ0</accession>
<evidence type="ECO:0000313" key="2">
    <source>
        <dbReference type="EMBL" id="VEL25196.1"/>
    </source>
</evidence>
<evidence type="ECO:0000313" key="3">
    <source>
        <dbReference type="Proteomes" id="UP000784294"/>
    </source>
</evidence>
<dbReference type="EMBL" id="CAAALY010072234">
    <property type="protein sequence ID" value="VEL25196.1"/>
    <property type="molecule type" value="Genomic_DNA"/>
</dbReference>
<feature type="region of interest" description="Disordered" evidence="1">
    <location>
        <begin position="85"/>
        <end position="108"/>
    </location>
</feature>
<gene>
    <name evidence="2" type="ORF">PXEA_LOCUS18636</name>
</gene>
<sequence>MYRLLCMLAAEGISTGKLAEEFRGMHPPFQAGLPLPPRGTSADFECLLHCLAADVCSTRRLGTVLGRNAMSRFCASFTPRYSALRPQITRPRQHNSAHADRPTTTGRQKHLVEVGLPEEAVSDTSAHPSLVATRDRLLMRPSARGERLRSMRLGRCSQSRGRLRYYREGGIKCTPTAESGQPERPKAEDS</sequence>
<comment type="caution">
    <text evidence="2">The sequence shown here is derived from an EMBL/GenBank/DDBJ whole genome shotgun (WGS) entry which is preliminary data.</text>
</comment>
<name>A0A3S5ABZ0_9PLAT</name>
<reference evidence="2" key="1">
    <citation type="submission" date="2018-11" db="EMBL/GenBank/DDBJ databases">
        <authorList>
            <consortium name="Pathogen Informatics"/>
        </authorList>
    </citation>
    <scope>NUCLEOTIDE SEQUENCE</scope>
</reference>
<protein>
    <submittedName>
        <fullName evidence="2">Uncharacterized protein</fullName>
    </submittedName>
</protein>
<proteinExistence type="predicted"/>
<evidence type="ECO:0000256" key="1">
    <source>
        <dbReference type="SAM" id="MobiDB-lite"/>
    </source>
</evidence>
<organism evidence="2 3">
    <name type="scientific">Protopolystoma xenopodis</name>
    <dbReference type="NCBI Taxonomy" id="117903"/>
    <lineage>
        <taxon>Eukaryota</taxon>
        <taxon>Metazoa</taxon>
        <taxon>Spiralia</taxon>
        <taxon>Lophotrochozoa</taxon>
        <taxon>Platyhelminthes</taxon>
        <taxon>Monogenea</taxon>
        <taxon>Polyopisthocotylea</taxon>
        <taxon>Polystomatidea</taxon>
        <taxon>Polystomatidae</taxon>
        <taxon>Protopolystoma</taxon>
    </lineage>
</organism>
<keyword evidence="3" id="KW-1185">Reference proteome</keyword>